<name>A0ABS6B7R5_9NOCA</name>
<dbReference type="Proteomes" id="UP000733379">
    <property type="component" value="Unassembled WGS sequence"/>
</dbReference>
<keyword evidence="3" id="KW-1185">Reference proteome</keyword>
<evidence type="ECO:0000313" key="2">
    <source>
        <dbReference type="EMBL" id="MBU3066357.1"/>
    </source>
</evidence>
<reference evidence="2 3" key="1">
    <citation type="submission" date="2021-06" db="EMBL/GenBank/DDBJ databases">
        <title>Actinomycetes sequencing.</title>
        <authorList>
            <person name="Shan Q."/>
        </authorList>
    </citation>
    <scope>NUCLEOTIDE SEQUENCE [LARGE SCALE GENOMIC DNA]</scope>
    <source>
        <strain evidence="2 3">NEAU-G5</strain>
    </source>
</reference>
<keyword evidence="1" id="KW-0472">Membrane</keyword>
<accession>A0ABS6B7R5</accession>
<proteinExistence type="predicted"/>
<sequence length="76" mass="8489">MATGAQPAPTAVLAGQTLPWLLLRAWAVITVLATFALAIAWWRQRDHVRDMRPTLGLLLLAGMIFLPWALEWGLLR</sequence>
<dbReference type="RefSeq" id="WP_215922433.1">
    <property type="nucleotide sequence ID" value="NZ_JAHKNI010000014.1"/>
</dbReference>
<feature type="transmembrane region" description="Helical" evidence="1">
    <location>
        <begin position="20"/>
        <end position="42"/>
    </location>
</feature>
<dbReference type="EMBL" id="JAHKNI010000014">
    <property type="protein sequence ID" value="MBU3066357.1"/>
    <property type="molecule type" value="Genomic_DNA"/>
</dbReference>
<gene>
    <name evidence="2" type="ORF">KO481_33160</name>
</gene>
<comment type="caution">
    <text evidence="2">The sequence shown here is derived from an EMBL/GenBank/DDBJ whole genome shotgun (WGS) entry which is preliminary data.</text>
</comment>
<feature type="transmembrane region" description="Helical" evidence="1">
    <location>
        <begin position="54"/>
        <end position="75"/>
    </location>
</feature>
<organism evidence="2 3">
    <name type="scientific">Nocardia albiluteola</name>
    <dbReference type="NCBI Taxonomy" id="2842303"/>
    <lineage>
        <taxon>Bacteria</taxon>
        <taxon>Bacillati</taxon>
        <taxon>Actinomycetota</taxon>
        <taxon>Actinomycetes</taxon>
        <taxon>Mycobacteriales</taxon>
        <taxon>Nocardiaceae</taxon>
        <taxon>Nocardia</taxon>
    </lineage>
</organism>
<keyword evidence="1" id="KW-0812">Transmembrane</keyword>
<protein>
    <submittedName>
        <fullName evidence="2">Uncharacterized protein</fullName>
    </submittedName>
</protein>
<evidence type="ECO:0000256" key="1">
    <source>
        <dbReference type="SAM" id="Phobius"/>
    </source>
</evidence>
<evidence type="ECO:0000313" key="3">
    <source>
        <dbReference type="Proteomes" id="UP000733379"/>
    </source>
</evidence>
<keyword evidence="1" id="KW-1133">Transmembrane helix</keyword>